<feature type="signal peptide" evidence="1">
    <location>
        <begin position="1"/>
        <end position="25"/>
    </location>
</feature>
<reference evidence="4 5" key="1">
    <citation type="submission" date="2020-01" db="EMBL/GenBank/DDBJ databases">
        <title>Paenibacillus soybeanensis sp. nov. isolated from the nodules of soybean (Glycine max(L.) Merr).</title>
        <authorList>
            <person name="Wang H."/>
        </authorList>
    </citation>
    <scope>NUCLEOTIDE SEQUENCE [LARGE SCALE GENOMIC DNA]</scope>
    <source>
        <strain evidence="4 5">DSM 23054</strain>
    </source>
</reference>
<keyword evidence="1" id="KW-0732">Signal</keyword>
<dbReference type="Pfam" id="PF00754">
    <property type="entry name" value="F5_F8_type_C"/>
    <property type="match status" value="3"/>
</dbReference>
<dbReference type="InterPro" id="IPR023296">
    <property type="entry name" value="Glyco_hydro_beta-prop_sf"/>
</dbReference>
<feature type="domain" description="F5/8 type C" evidence="2">
    <location>
        <begin position="840"/>
        <end position="991"/>
    </location>
</feature>
<dbReference type="PROSITE" id="PS50022">
    <property type="entry name" value="FA58C_3"/>
    <property type="match status" value="3"/>
</dbReference>
<dbReference type="SUPFAM" id="SSF49265">
    <property type="entry name" value="Fibronectin type III"/>
    <property type="match status" value="1"/>
</dbReference>
<dbReference type="Gene3D" id="2.60.40.10">
    <property type="entry name" value="Immunoglobulins"/>
    <property type="match status" value="1"/>
</dbReference>
<evidence type="ECO:0000256" key="1">
    <source>
        <dbReference type="SAM" id="SignalP"/>
    </source>
</evidence>
<dbReference type="InterPro" id="IPR036116">
    <property type="entry name" value="FN3_sf"/>
</dbReference>
<protein>
    <recommendedName>
        <fullName evidence="6">F5/8 type C domain-containing protein</fullName>
    </recommendedName>
</protein>
<dbReference type="EMBL" id="JAAAMU010000015">
    <property type="protein sequence ID" value="NBC71948.1"/>
    <property type="molecule type" value="Genomic_DNA"/>
</dbReference>
<dbReference type="InterPro" id="IPR000421">
    <property type="entry name" value="FA58C"/>
</dbReference>
<dbReference type="PANTHER" id="PTHR24543">
    <property type="entry name" value="MULTICOPPER OXIDASE-RELATED"/>
    <property type="match status" value="1"/>
</dbReference>
<dbReference type="InterPro" id="IPR013783">
    <property type="entry name" value="Ig-like_fold"/>
</dbReference>
<evidence type="ECO:0008006" key="6">
    <source>
        <dbReference type="Google" id="ProtNLM"/>
    </source>
</evidence>
<feature type="domain" description="Fibronectin type-III" evidence="3">
    <location>
        <begin position="476"/>
        <end position="565"/>
    </location>
</feature>
<dbReference type="OrthoDB" id="2625488at2"/>
<dbReference type="Gene3D" id="2.115.10.20">
    <property type="entry name" value="Glycosyl hydrolase domain, family 43"/>
    <property type="match status" value="1"/>
</dbReference>
<feature type="domain" description="F5/8 type C" evidence="2">
    <location>
        <begin position="719"/>
        <end position="834"/>
    </location>
</feature>
<evidence type="ECO:0000259" key="3">
    <source>
        <dbReference type="PROSITE" id="PS50853"/>
    </source>
</evidence>
<accession>A0A7X4YSW6</accession>
<feature type="domain" description="F5/8 type C" evidence="2">
    <location>
        <begin position="553"/>
        <end position="709"/>
    </location>
</feature>
<dbReference type="Proteomes" id="UP000558113">
    <property type="component" value="Unassembled WGS sequence"/>
</dbReference>
<dbReference type="CDD" id="cd00063">
    <property type="entry name" value="FN3"/>
    <property type="match status" value="1"/>
</dbReference>
<organism evidence="4 5">
    <name type="scientific">Paenibacillus sacheonensis</name>
    <dbReference type="NCBI Taxonomy" id="742054"/>
    <lineage>
        <taxon>Bacteria</taxon>
        <taxon>Bacillati</taxon>
        <taxon>Bacillota</taxon>
        <taxon>Bacilli</taxon>
        <taxon>Bacillales</taxon>
        <taxon>Paenibacillaceae</taxon>
        <taxon>Paenibacillus</taxon>
    </lineage>
</organism>
<feature type="chain" id="PRO_5031247549" description="F5/8 type C domain-containing protein" evidence="1">
    <location>
        <begin position="26"/>
        <end position="991"/>
    </location>
</feature>
<dbReference type="RefSeq" id="WP_161702436.1">
    <property type="nucleotide sequence ID" value="NZ_JAAAMU010000015.1"/>
</dbReference>
<evidence type="ECO:0000313" key="4">
    <source>
        <dbReference type="EMBL" id="NBC71948.1"/>
    </source>
</evidence>
<gene>
    <name evidence="4" type="ORF">GT003_23375</name>
</gene>
<evidence type="ECO:0000313" key="5">
    <source>
        <dbReference type="Proteomes" id="UP000558113"/>
    </source>
</evidence>
<dbReference type="SUPFAM" id="SSF49785">
    <property type="entry name" value="Galactose-binding domain-like"/>
    <property type="match status" value="3"/>
</dbReference>
<dbReference type="InterPro" id="IPR008979">
    <property type="entry name" value="Galactose-bd-like_sf"/>
</dbReference>
<name>A0A7X4YSW6_9BACL</name>
<dbReference type="InterPro" id="IPR003961">
    <property type="entry name" value="FN3_dom"/>
</dbReference>
<dbReference type="SMART" id="SM00060">
    <property type="entry name" value="FN3"/>
    <property type="match status" value="1"/>
</dbReference>
<dbReference type="AlphaFoldDB" id="A0A7X4YSW6"/>
<dbReference type="Pfam" id="PF00041">
    <property type="entry name" value="fn3"/>
    <property type="match status" value="1"/>
</dbReference>
<sequence>MKQKLVYLLLCLLIASIAGVSTVSASVGGTTSEGTDMHVVSGGAVYRYGPSIMKHADGTYDAWYCSPGIDVWTPQFTAAGTHAPVQISGTDVAAQKFYVNHSFQTIGITTPSWGNSIGNLTINLYKWNTDYATTIAGTPVASATNTNFPDNVNFTLTSPASLTAGSYLWAASGGTEMVGVWKYTGSSKPNNVNYFNGSVVSGDYEMNVFNHMWDVINHKSSTNGTTWTNDNVVMTPTVDSRDTYSNCDPGVIKFGGYYYIGYTSTEDDRGTSNDVYVARSTSPTGPWDKWNGSGWGGNPQPFITYNEASNRYGAGEPSFVLVGTTLYVYYTWLGQDASGNPTNYTKVATADSTNANWPGALTDHGVAIDKSKLDGSDSADIKYIDTYGKFVALTTARRFGPSAYVQMYESTDGLTFYPSNMTVDYIKPYSHNGGLSGTETGHINLSDNNFLAYAYGAQWANWNTFQNPVTYTNDSKPAAPRIFSAYPAGGSVRLDFMTNTQAASYKIKYGTSSGSYATTLTGITASPYTVTGLTNGTKYYFSVTATNASGDSIASEQVSAIPQNYANAAIASAAASSQLTGNEASKSIDGNMLTTYSSVGHSSDTAAEWISYDLGSMKSIGRITISPRQRDMLAGPRFGKDFNVQVSSDGGNWFDIDYQTQMYAFTDSDSYTKTAIQLNQPVSGRYIRLYATKLNADEYNNSYLQIGEVKVESLPFAATASTTNTGWDANKAIDGDQGSSTGVYSSQLSATSASTQWLSIDLGSAQPVTGFNVKPRDAGLAFPVDFKLQSSTDGSTWTDIPGQSYTNYANPGSTLQAFKFSSAVNARYVRLYATKLGSDGANYALQVAQVYVVKNPLVTMTASSGLTGWEASKAGDGNVETIWSSVGHTTANATEWIQADLGSAMNVSSIRLIPRAGYSFPYALKIESSTDNVNWTAVPGQSYNNFFDPAMANIVDNTSAKPLFDFRKIINARYIRVTGTTLRSDGTNYYF</sequence>
<evidence type="ECO:0000259" key="2">
    <source>
        <dbReference type="PROSITE" id="PS50022"/>
    </source>
</evidence>
<dbReference type="Gene3D" id="2.60.120.260">
    <property type="entry name" value="Galactose-binding domain-like"/>
    <property type="match status" value="3"/>
</dbReference>
<dbReference type="SUPFAM" id="SSF75005">
    <property type="entry name" value="Arabinanase/levansucrase/invertase"/>
    <property type="match status" value="1"/>
</dbReference>
<proteinExistence type="predicted"/>
<comment type="caution">
    <text evidence="4">The sequence shown here is derived from an EMBL/GenBank/DDBJ whole genome shotgun (WGS) entry which is preliminary data.</text>
</comment>
<dbReference type="PROSITE" id="PS50853">
    <property type="entry name" value="FN3"/>
    <property type="match status" value="1"/>
</dbReference>
<keyword evidence="5" id="KW-1185">Reference proteome</keyword>